<accession>A0ACB0JHZ4</accession>
<sequence>MILVFKERQEEQTLFSFLFISSNTKYLNIFYTNNTLLFLPHPYIKIVYNWWIFLDSSLFSSLSLFLFLFLSLNLSYSEKGYSKITINQKSNMGRAPCCDKANVKKGPWSPEEDAKLKSYIQQHGTGGNWITLPQKIGLKRCGKSCRLRWLNYLRPNIKHGGFTEEEDNIICNLYIRIGSRWSVIAGQLPGRTDNDIKNYWNTKLKKKLLGKYRKEQQLQVRRNGRKSESSSSNLVYENTTQQHMLNPYWPSNNIPMHLPPLTYSNQQGHTPPSFNDQDSIRKLLIKLGGRFSNEDEDCYQPILDHEFNFQFPDNGVSAMQQIHEEHIGSSSGCTSSIMNNNHQLLQYFSDQSQSYDHQYYGEGVTGQELVQEQGSFTATTTTSSNNNYSQKLSGLEFIYGEDMDGTICSNWGETEL</sequence>
<reference evidence="1" key="1">
    <citation type="submission" date="2023-10" db="EMBL/GenBank/DDBJ databases">
        <authorList>
            <person name="Rodriguez Cubillos JULIANA M."/>
            <person name="De Vega J."/>
        </authorList>
    </citation>
    <scope>NUCLEOTIDE SEQUENCE</scope>
</reference>
<keyword evidence="2" id="KW-1185">Reference proteome</keyword>
<comment type="caution">
    <text evidence="1">The sequence shown here is derived from an EMBL/GenBank/DDBJ whole genome shotgun (WGS) entry which is preliminary data.</text>
</comment>
<gene>
    <name evidence="1" type="ORF">MILVUS5_LOCUS13002</name>
</gene>
<proteinExistence type="predicted"/>
<dbReference type="EMBL" id="CASHSV030000034">
    <property type="protein sequence ID" value="CAJ2643850.1"/>
    <property type="molecule type" value="Genomic_DNA"/>
</dbReference>
<protein>
    <submittedName>
        <fullName evidence="1">Uncharacterized protein</fullName>
    </submittedName>
</protein>
<evidence type="ECO:0000313" key="1">
    <source>
        <dbReference type="EMBL" id="CAJ2643850.1"/>
    </source>
</evidence>
<evidence type="ECO:0000313" key="2">
    <source>
        <dbReference type="Proteomes" id="UP001177021"/>
    </source>
</evidence>
<name>A0ACB0JHZ4_TRIPR</name>
<dbReference type="Proteomes" id="UP001177021">
    <property type="component" value="Unassembled WGS sequence"/>
</dbReference>
<organism evidence="1 2">
    <name type="scientific">Trifolium pratense</name>
    <name type="common">Red clover</name>
    <dbReference type="NCBI Taxonomy" id="57577"/>
    <lineage>
        <taxon>Eukaryota</taxon>
        <taxon>Viridiplantae</taxon>
        <taxon>Streptophyta</taxon>
        <taxon>Embryophyta</taxon>
        <taxon>Tracheophyta</taxon>
        <taxon>Spermatophyta</taxon>
        <taxon>Magnoliopsida</taxon>
        <taxon>eudicotyledons</taxon>
        <taxon>Gunneridae</taxon>
        <taxon>Pentapetalae</taxon>
        <taxon>rosids</taxon>
        <taxon>fabids</taxon>
        <taxon>Fabales</taxon>
        <taxon>Fabaceae</taxon>
        <taxon>Papilionoideae</taxon>
        <taxon>50 kb inversion clade</taxon>
        <taxon>NPAAA clade</taxon>
        <taxon>Hologalegina</taxon>
        <taxon>IRL clade</taxon>
        <taxon>Trifolieae</taxon>
        <taxon>Trifolium</taxon>
    </lineage>
</organism>